<dbReference type="InterPro" id="IPR036291">
    <property type="entry name" value="NAD(P)-bd_dom_sf"/>
</dbReference>
<dbReference type="GO" id="GO:0005829">
    <property type="term" value="C:cytosol"/>
    <property type="evidence" value="ECO:0007669"/>
    <property type="project" value="TreeGrafter"/>
</dbReference>
<feature type="domain" description="D-isomer specific 2-hydroxyacid dehydrogenase NAD-binding" evidence="2">
    <location>
        <begin position="115"/>
        <end position="248"/>
    </location>
</feature>
<comment type="caution">
    <text evidence="3">The sequence shown here is derived from an EMBL/GenBank/DDBJ whole genome shotgun (WGS) entry which is preliminary data.</text>
</comment>
<dbReference type="SUPFAM" id="SSF52283">
    <property type="entry name" value="Formate/glycerate dehydrogenase catalytic domain-like"/>
    <property type="match status" value="1"/>
</dbReference>
<dbReference type="PANTHER" id="PTHR10996">
    <property type="entry name" value="2-HYDROXYACID DEHYDROGENASE-RELATED"/>
    <property type="match status" value="1"/>
</dbReference>
<dbReference type="InterPro" id="IPR050223">
    <property type="entry name" value="D-isomer_2-hydroxyacid_DH"/>
</dbReference>
<dbReference type="EMBL" id="JAAZON010000174">
    <property type="protein sequence ID" value="NMC62348.1"/>
    <property type="molecule type" value="Genomic_DNA"/>
</dbReference>
<evidence type="ECO:0000313" key="3">
    <source>
        <dbReference type="EMBL" id="NMC62348.1"/>
    </source>
</evidence>
<dbReference type="InterPro" id="IPR006140">
    <property type="entry name" value="D-isomer_DH_NAD-bd"/>
</dbReference>
<name>A0A7X9FQ98_9DELT</name>
<dbReference type="Proteomes" id="UP000524246">
    <property type="component" value="Unassembled WGS sequence"/>
</dbReference>
<dbReference type="GO" id="GO:0051287">
    <property type="term" value="F:NAD binding"/>
    <property type="evidence" value="ECO:0007669"/>
    <property type="project" value="InterPro"/>
</dbReference>
<dbReference type="GO" id="GO:0016618">
    <property type="term" value="F:hydroxypyruvate reductase [NAD(P)H] activity"/>
    <property type="evidence" value="ECO:0007669"/>
    <property type="project" value="TreeGrafter"/>
</dbReference>
<protein>
    <recommendedName>
        <fullName evidence="2">D-isomer specific 2-hydroxyacid dehydrogenase NAD-binding domain-containing protein</fullName>
    </recommendedName>
</protein>
<keyword evidence="1" id="KW-0560">Oxidoreductase</keyword>
<proteinExistence type="predicted"/>
<dbReference type="PROSITE" id="PS00065">
    <property type="entry name" value="D_2_HYDROXYACID_DH_1"/>
    <property type="match status" value="1"/>
</dbReference>
<reference evidence="3 4" key="1">
    <citation type="journal article" date="2020" name="Biotechnol. Biofuels">
        <title>New insights from the biogas microbiome by comprehensive genome-resolved metagenomics of nearly 1600 species originating from multiple anaerobic digesters.</title>
        <authorList>
            <person name="Campanaro S."/>
            <person name="Treu L."/>
            <person name="Rodriguez-R L.M."/>
            <person name="Kovalovszki A."/>
            <person name="Ziels R.M."/>
            <person name="Maus I."/>
            <person name="Zhu X."/>
            <person name="Kougias P.G."/>
            <person name="Basile A."/>
            <person name="Luo G."/>
            <person name="Schluter A."/>
            <person name="Konstantinidis K.T."/>
            <person name="Angelidaki I."/>
        </authorList>
    </citation>
    <scope>NUCLEOTIDE SEQUENCE [LARGE SCALE GENOMIC DNA]</scope>
    <source>
        <strain evidence="3">AS27yjCOA_65</strain>
    </source>
</reference>
<gene>
    <name evidence="3" type="ORF">GYA55_04200</name>
</gene>
<organism evidence="3 4">
    <name type="scientific">SAR324 cluster bacterium</name>
    <dbReference type="NCBI Taxonomy" id="2024889"/>
    <lineage>
        <taxon>Bacteria</taxon>
        <taxon>Deltaproteobacteria</taxon>
        <taxon>SAR324 cluster</taxon>
    </lineage>
</organism>
<dbReference type="SUPFAM" id="SSF51735">
    <property type="entry name" value="NAD(P)-binding Rossmann-fold domains"/>
    <property type="match status" value="1"/>
</dbReference>
<dbReference type="GO" id="GO:0030267">
    <property type="term" value="F:glyoxylate reductase (NADPH) activity"/>
    <property type="evidence" value="ECO:0007669"/>
    <property type="project" value="TreeGrafter"/>
</dbReference>
<sequence length="248" mass="27503">MSFRVLITTTSFLETRGGHIELLERSGLDIVTARGPLNSASLIALIEQQGPFEGALVGEDEFTNDVFEALGESFKVLSRYGAGVDKIDLESARRHGVTVTNTPGATHEAVAELAFGLLLGLVRSIPEENSIVHQGLWRRFTGRELSGKTIGVFGLGGVGQEMSKRALAFGMKVLVHNTSWSSFHQSFVEESNRIFSSSLFKNRDPQISRLERIEDVLRQSDVLTLHMNLNKNTEFFINRRTLSHCKRG</sequence>
<dbReference type="Gene3D" id="3.40.50.720">
    <property type="entry name" value="NAD(P)-binding Rossmann-like Domain"/>
    <property type="match status" value="2"/>
</dbReference>
<evidence type="ECO:0000256" key="1">
    <source>
        <dbReference type="ARBA" id="ARBA00023002"/>
    </source>
</evidence>
<feature type="non-terminal residue" evidence="3">
    <location>
        <position position="248"/>
    </location>
</feature>
<dbReference type="AlphaFoldDB" id="A0A7X9FQ98"/>
<dbReference type="InterPro" id="IPR029752">
    <property type="entry name" value="D-isomer_DH_CS1"/>
</dbReference>
<evidence type="ECO:0000259" key="2">
    <source>
        <dbReference type="Pfam" id="PF02826"/>
    </source>
</evidence>
<evidence type="ECO:0000313" key="4">
    <source>
        <dbReference type="Proteomes" id="UP000524246"/>
    </source>
</evidence>
<dbReference type="PANTHER" id="PTHR10996:SF264">
    <property type="entry name" value="HYPOTHETICAL D-ISOMER SPECIFIC 2-HYDROXYACID DEHYDROGENASE (EUROFUNG)"/>
    <property type="match status" value="1"/>
</dbReference>
<dbReference type="Pfam" id="PF02826">
    <property type="entry name" value="2-Hacid_dh_C"/>
    <property type="match status" value="1"/>
</dbReference>
<accession>A0A7X9FQ98</accession>